<sequence>MLAALALAGCERLPLLAFLQPATDASESETMPPARDRLPCGATPAQTLSCPYRVMRSDDGRTVVLVAIPGGPQRILEFRNGALVSSDAPSVLETAREGDGLRVTVGGAEHYLIADEILRGG</sequence>
<protein>
    <submittedName>
        <fullName evidence="1">Uncharacterized protein</fullName>
    </submittedName>
</protein>
<dbReference type="AlphaFoldDB" id="A0A1U7D7T7"/>
<dbReference type="STRING" id="1229727.Ga0080559_TMP3438"/>
<dbReference type="KEGG" id="tpro:Ga0080559_TMP3438"/>
<proteinExistence type="predicted"/>
<name>A0A1U7D7T7_9RHOB</name>
<reference evidence="1 2" key="1">
    <citation type="submission" date="2016-03" db="EMBL/GenBank/DDBJ databases">
        <title>Deep-sea bacteria in the southern Pacific.</title>
        <authorList>
            <person name="Tang K."/>
        </authorList>
    </citation>
    <scope>NUCLEOTIDE SEQUENCE [LARGE SCALE GENOMIC DNA]</scope>
    <source>
        <strain evidence="1 2">JLT2016</strain>
    </source>
</reference>
<dbReference type="EMBL" id="CP014796">
    <property type="protein sequence ID" value="APX24234.1"/>
    <property type="molecule type" value="Genomic_DNA"/>
</dbReference>
<evidence type="ECO:0000313" key="2">
    <source>
        <dbReference type="Proteomes" id="UP000186559"/>
    </source>
</evidence>
<dbReference type="Proteomes" id="UP000186559">
    <property type="component" value="Chromosome"/>
</dbReference>
<accession>A0A1U7D7T7</accession>
<gene>
    <name evidence="1" type="ORF">Ga0080559_TMP3438</name>
</gene>
<evidence type="ECO:0000313" key="1">
    <source>
        <dbReference type="EMBL" id="APX24234.1"/>
    </source>
</evidence>
<organism evidence="1 2">
    <name type="scientific">Salipiger profundus</name>
    <dbReference type="NCBI Taxonomy" id="1229727"/>
    <lineage>
        <taxon>Bacteria</taxon>
        <taxon>Pseudomonadati</taxon>
        <taxon>Pseudomonadota</taxon>
        <taxon>Alphaproteobacteria</taxon>
        <taxon>Rhodobacterales</taxon>
        <taxon>Roseobacteraceae</taxon>
        <taxon>Salipiger</taxon>
    </lineage>
</organism>
<keyword evidence="2" id="KW-1185">Reference proteome</keyword>